<name>A0A382PIC4_9ZZZZ</name>
<feature type="region of interest" description="Disordered" evidence="1">
    <location>
        <begin position="1"/>
        <end position="23"/>
    </location>
</feature>
<evidence type="ECO:0000256" key="1">
    <source>
        <dbReference type="SAM" id="MobiDB-lite"/>
    </source>
</evidence>
<dbReference type="EMBL" id="UINC01107281">
    <property type="protein sequence ID" value="SVC72530.1"/>
    <property type="molecule type" value="Genomic_DNA"/>
</dbReference>
<dbReference type="AlphaFoldDB" id="A0A382PIC4"/>
<proteinExistence type="predicted"/>
<accession>A0A382PIC4</accession>
<protein>
    <submittedName>
        <fullName evidence="2">Uncharacterized protein</fullName>
    </submittedName>
</protein>
<feature type="non-terminal residue" evidence="2">
    <location>
        <position position="65"/>
    </location>
</feature>
<gene>
    <name evidence="2" type="ORF">METZ01_LOCUS325384</name>
</gene>
<organism evidence="2">
    <name type="scientific">marine metagenome</name>
    <dbReference type="NCBI Taxonomy" id="408172"/>
    <lineage>
        <taxon>unclassified sequences</taxon>
        <taxon>metagenomes</taxon>
        <taxon>ecological metagenomes</taxon>
    </lineage>
</organism>
<evidence type="ECO:0000313" key="2">
    <source>
        <dbReference type="EMBL" id="SVC72530.1"/>
    </source>
</evidence>
<sequence>MPEPPTVGHWRSTATTPSGDFSKAAGKRCLRHAEATDKPCIPNFQDVAAMNQLDIEPLHDDVGAR</sequence>
<reference evidence="2" key="1">
    <citation type="submission" date="2018-05" db="EMBL/GenBank/DDBJ databases">
        <authorList>
            <person name="Lanie J.A."/>
            <person name="Ng W.-L."/>
            <person name="Kazmierczak K.M."/>
            <person name="Andrzejewski T.M."/>
            <person name="Davidsen T.M."/>
            <person name="Wayne K.J."/>
            <person name="Tettelin H."/>
            <person name="Glass J.I."/>
            <person name="Rusch D."/>
            <person name="Podicherti R."/>
            <person name="Tsui H.-C.T."/>
            <person name="Winkler M.E."/>
        </authorList>
    </citation>
    <scope>NUCLEOTIDE SEQUENCE</scope>
</reference>